<accession>A0ACC1PH26</accession>
<sequence length="536" mass="61798">MLPQLWDGNQEGTLITLAAFWQEHRTLLMGVLFLLAFLALWRLWKFSFYPLLHPAEPKELPSWIPILGYHGYSFFNNSHALLSTAIAYFGNNGEPFAVTAFGATFYVITHPRQTVEVYKNTESLSFEEFLVNLMKYFGLSKDTLESVFHTPLPRDKPGFPNPDGLALGYFVRSMHHEQLFPGRKLDLLEQVMKDWFDQHLHLTTLRKLCAPYSSSTNEHFIEVPLTKWCSELFTRAGEVAYFGDTLQHIEPNMATVFLQYDDLSWQVLYQYPTVFSRTMHAAIGRMQGVFLQYFEVPQSERCKDAWFTKAIENECHALGINRQDMARFMTTVYWVVSTNTRKAAFWLLYYILKNPSWIATIREETKPAFGDNSAINLDYIHNHCPRLEQCWFETLRLSSNSASARVVTQDTVIGHHLMRKGNKILISYRFLHFNSAVFGDRVELFLPERFEGRVNVLTRGASWRPFGGGKTMCPGHFIAKRETLMFVAMVLQRFDLETPPCQAQAILEPDLGKPVLGLADCKVGQELLLRLTPRKS</sequence>
<proteinExistence type="predicted"/>
<evidence type="ECO:0000313" key="2">
    <source>
        <dbReference type="Proteomes" id="UP001143856"/>
    </source>
</evidence>
<organism evidence="1 2">
    <name type="scientific">Xylaria curta</name>
    <dbReference type="NCBI Taxonomy" id="42375"/>
    <lineage>
        <taxon>Eukaryota</taxon>
        <taxon>Fungi</taxon>
        <taxon>Dikarya</taxon>
        <taxon>Ascomycota</taxon>
        <taxon>Pezizomycotina</taxon>
        <taxon>Sordariomycetes</taxon>
        <taxon>Xylariomycetidae</taxon>
        <taxon>Xylariales</taxon>
        <taxon>Xylariaceae</taxon>
        <taxon>Xylaria</taxon>
    </lineage>
</organism>
<gene>
    <name evidence="1" type="ORF">NUW58_g2242</name>
</gene>
<reference evidence="1" key="1">
    <citation type="submission" date="2022-10" db="EMBL/GenBank/DDBJ databases">
        <title>Genome Sequence of Xylaria curta.</title>
        <authorList>
            <person name="Buettner E."/>
        </authorList>
    </citation>
    <scope>NUCLEOTIDE SEQUENCE</scope>
    <source>
        <strain evidence="1">Babe10</strain>
    </source>
</reference>
<protein>
    <submittedName>
        <fullName evidence="1">Uncharacterized protein</fullName>
    </submittedName>
</protein>
<keyword evidence="2" id="KW-1185">Reference proteome</keyword>
<comment type="caution">
    <text evidence="1">The sequence shown here is derived from an EMBL/GenBank/DDBJ whole genome shotgun (WGS) entry which is preliminary data.</text>
</comment>
<name>A0ACC1PH26_9PEZI</name>
<dbReference type="Proteomes" id="UP001143856">
    <property type="component" value="Unassembled WGS sequence"/>
</dbReference>
<evidence type="ECO:0000313" key="1">
    <source>
        <dbReference type="EMBL" id="KAJ2992203.1"/>
    </source>
</evidence>
<dbReference type="EMBL" id="JAPDGR010000283">
    <property type="protein sequence ID" value="KAJ2992203.1"/>
    <property type="molecule type" value="Genomic_DNA"/>
</dbReference>